<keyword evidence="8" id="KW-1185">Reference proteome</keyword>
<name>A0ABY1Q7T4_9BACT</name>
<dbReference type="SUPFAM" id="SSF53649">
    <property type="entry name" value="Alkaline phosphatase-like"/>
    <property type="match status" value="1"/>
</dbReference>
<dbReference type="Pfam" id="PF00884">
    <property type="entry name" value="Sulfatase"/>
    <property type="match status" value="1"/>
</dbReference>
<evidence type="ECO:0000256" key="3">
    <source>
        <dbReference type="ARBA" id="ARBA00022801"/>
    </source>
</evidence>
<evidence type="ECO:0000256" key="1">
    <source>
        <dbReference type="ARBA" id="ARBA00008779"/>
    </source>
</evidence>
<dbReference type="InterPro" id="IPR017850">
    <property type="entry name" value="Alkaline_phosphatase_core_sf"/>
</dbReference>
<dbReference type="EMBL" id="FXUG01000007">
    <property type="protein sequence ID" value="SMP61670.1"/>
    <property type="molecule type" value="Genomic_DNA"/>
</dbReference>
<gene>
    <name evidence="7" type="ORF">SAMN06265222_107145</name>
</gene>
<dbReference type="RefSeq" id="WP_283433220.1">
    <property type="nucleotide sequence ID" value="NZ_FXUG01000007.1"/>
</dbReference>
<dbReference type="PANTHER" id="PTHR42693:SF53">
    <property type="entry name" value="ENDO-4-O-SULFATASE"/>
    <property type="match status" value="1"/>
</dbReference>
<keyword evidence="2" id="KW-0479">Metal-binding</keyword>
<dbReference type="PROSITE" id="PS51257">
    <property type="entry name" value="PROKAR_LIPOPROTEIN"/>
    <property type="match status" value="1"/>
</dbReference>
<organism evidence="7 8">
    <name type="scientific">Neorhodopirellula lusitana</name>
    <dbReference type="NCBI Taxonomy" id="445327"/>
    <lineage>
        <taxon>Bacteria</taxon>
        <taxon>Pseudomonadati</taxon>
        <taxon>Planctomycetota</taxon>
        <taxon>Planctomycetia</taxon>
        <taxon>Pirellulales</taxon>
        <taxon>Pirellulaceae</taxon>
        <taxon>Neorhodopirellula</taxon>
    </lineage>
</organism>
<feature type="domain" description="Sulfatase N-terminal" evidence="6">
    <location>
        <begin position="42"/>
        <end position="356"/>
    </location>
</feature>
<dbReference type="Gene3D" id="3.40.720.10">
    <property type="entry name" value="Alkaline Phosphatase, subunit A"/>
    <property type="match status" value="1"/>
</dbReference>
<feature type="signal peptide" evidence="5">
    <location>
        <begin position="1"/>
        <end position="29"/>
    </location>
</feature>
<dbReference type="PANTHER" id="PTHR42693">
    <property type="entry name" value="ARYLSULFATASE FAMILY MEMBER"/>
    <property type="match status" value="1"/>
</dbReference>
<reference evidence="7 8" key="1">
    <citation type="submission" date="2017-05" db="EMBL/GenBank/DDBJ databases">
        <authorList>
            <person name="Varghese N."/>
            <person name="Submissions S."/>
        </authorList>
    </citation>
    <scope>NUCLEOTIDE SEQUENCE [LARGE SCALE GENOMIC DNA]</scope>
    <source>
        <strain evidence="7 8">DSM 25457</strain>
    </source>
</reference>
<accession>A0ABY1Q7T4</accession>
<dbReference type="InterPro" id="IPR024607">
    <property type="entry name" value="Sulfatase_CS"/>
</dbReference>
<evidence type="ECO:0000256" key="4">
    <source>
        <dbReference type="ARBA" id="ARBA00022837"/>
    </source>
</evidence>
<evidence type="ECO:0000256" key="5">
    <source>
        <dbReference type="SAM" id="SignalP"/>
    </source>
</evidence>
<dbReference type="PROSITE" id="PS00149">
    <property type="entry name" value="SULFATASE_2"/>
    <property type="match status" value="1"/>
</dbReference>
<keyword evidence="3" id="KW-0378">Hydrolase</keyword>
<dbReference type="PROSITE" id="PS00523">
    <property type="entry name" value="SULFATASE_1"/>
    <property type="match status" value="1"/>
</dbReference>
<proteinExistence type="inferred from homology"/>
<evidence type="ECO:0000313" key="7">
    <source>
        <dbReference type="EMBL" id="SMP61670.1"/>
    </source>
</evidence>
<dbReference type="Proteomes" id="UP001158067">
    <property type="component" value="Unassembled WGS sequence"/>
</dbReference>
<dbReference type="InterPro" id="IPR000917">
    <property type="entry name" value="Sulfatase_N"/>
</dbReference>
<comment type="caution">
    <text evidence="7">The sequence shown here is derived from an EMBL/GenBank/DDBJ whole genome shotgun (WGS) entry which is preliminary data.</text>
</comment>
<evidence type="ECO:0000256" key="2">
    <source>
        <dbReference type="ARBA" id="ARBA00022723"/>
    </source>
</evidence>
<dbReference type="Gene3D" id="3.30.1120.10">
    <property type="match status" value="1"/>
</dbReference>
<keyword evidence="4" id="KW-0106">Calcium</keyword>
<evidence type="ECO:0000259" key="6">
    <source>
        <dbReference type="Pfam" id="PF00884"/>
    </source>
</evidence>
<sequence length="481" mass="53522">MKFPPRLMAAFVGWITFGCLAFSLTTCHAAPDNDADAAAHTNVIVILTDDMGYADLGINGCEQIQTPNIDQLMRDGVKFSNAYVTASVCCPSRAGLLTGRYQQRFGHEFNNFSIPINGYTQAEMGLPVEERTIGNAFQDAGYRTCCVGKWHMGGGEQFDPVKRGFDEVFAIEAGHRNYRSYPGNTRRSYRIQINEHDLLPESQVTYVTDDLTAAAVNFIRTQRDTPFFLYLAYTAPHAPMQGKDADEAIYSSISDPKRRTYAAMLKALDDGVGSLRQSLADNQLDQNTLIVFANDNGGATNNGSDNGAFRGMKGSKWEGGIHVPFSMTWPAKLTPGTTYENPISTLDILPTTLAAAEAGYQGLPLDGVNLLPFISGEDTGRPHDVLYWRRGVAAAVRTGNWKLIRVEGNPDLLFDLATDPSERQDLSREHGEQVQTMRRQLEAWEKELAPPRWTEGKKWSNFQVLKHQMSVQTRDQERKYP</sequence>
<protein>
    <submittedName>
        <fullName evidence="7">Arylsulfatase A</fullName>
    </submittedName>
</protein>
<feature type="chain" id="PRO_5046367217" evidence="5">
    <location>
        <begin position="30"/>
        <end position="481"/>
    </location>
</feature>
<dbReference type="InterPro" id="IPR050738">
    <property type="entry name" value="Sulfatase"/>
</dbReference>
<comment type="similarity">
    <text evidence="1">Belongs to the sulfatase family.</text>
</comment>
<evidence type="ECO:0000313" key="8">
    <source>
        <dbReference type="Proteomes" id="UP001158067"/>
    </source>
</evidence>
<keyword evidence="5" id="KW-0732">Signal</keyword>